<evidence type="ECO:0000256" key="1">
    <source>
        <dbReference type="ARBA" id="ARBA00000251"/>
    </source>
</evidence>
<comment type="caution">
    <text evidence="11">The sequence shown here is derived from an EMBL/GenBank/DDBJ whole genome shotgun (WGS) entry which is preliminary data.</text>
</comment>
<evidence type="ECO:0000256" key="7">
    <source>
        <dbReference type="PIRSR" id="PIRSR038193-1"/>
    </source>
</evidence>
<protein>
    <recommendedName>
        <fullName evidence="10">Hyaluronidase</fullName>
        <ecNumber evidence="10">3.2.1.35</ecNumber>
    </recommendedName>
</protein>
<dbReference type="InterPro" id="IPR013785">
    <property type="entry name" value="Aldolase_TIM"/>
</dbReference>
<feature type="active site" description="Proton donor" evidence="7">
    <location>
        <position position="77"/>
    </location>
</feature>
<accession>A0A8J6G152</accession>
<dbReference type="GO" id="GO:0005975">
    <property type="term" value="P:carbohydrate metabolic process"/>
    <property type="evidence" value="ECO:0007669"/>
    <property type="project" value="UniProtKB-UniRule"/>
</dbReference>
<dbReference type="GO" id="GO:0004415">
    <property type="term" value="F:hyalurononglucosaminidase activity"/>
    <property type="evidence" value="ECO:0007669"/>
    <property type="project" value="UniProtKB-UniRule"/>
</dbReference>
<dbReference type="SUPFAM" id="SSF51445">
    <property type="entry name" value="(Trans)glycosidases"/>
    <property type="match status" value="2"/>
</dbReference>
<dbReference type="PRINTS" id="PR00848">
    <property type="entry name" value="SPERMPH20"/>
</dbReference>
<dbReference type="GO" id="GO:0031410">
    <property type="term" value="C:cytoplasmic vesicle"/>
    <property type="evidence" value="ECO:0007669"/>
    <property type="project" value="TreeGrafter"/>
</dbReference>
<gene>
    <name evidence="11" type="ORF">LTLLF_189905</name>
</gene>
<dbReference type="GO" id="GO:0030214">
    <property type="term" value="P:hyaluronan catabolic process"/>
    <property type="evidence" value="ECO:0007669"/>
    <property type="project" value="TreeGrafter"/>
</dbReference>
<dbReference type="InterPro" id="IPR018155">
    <property type="entry name" value="Hyaluronidase"/>
</dbReference>
<feature type="glycosylation site" description="N-linked (GlcNAc...) asparagine" evidence="8">
    <location>
        <position position="354"/>
    </location>
</feature>
<evidence type="ECO:0000256" key="4">
    <source>
        <dbReference type="ARBA" id="ARBA00023157"/>
    </source>
</evidence>
<dbReference type="FunFam" id="3.20.20.70:FF:000065">
    <property type="entry name" value="Hyaluronidase"/>
    <property type="match status" value="1"/>
</dbReference>
<dbReference type="InterPro" id="IPR017853">
    <property type="entry name" value="GH"/>
</dbReference>
<reference evidence="11" key="1">
    <citation type="submission" date="2020-03" db="EMBL/GenBank/DDBJ databases">
        <title>Studies in the Genomics of Life Span.</title>
        <authorList>
            <person name="Glass D."/>
        </authorList>
    </citation>
    <scope>NUCLEOTIDE SEQUENCE</scope>
    <source>
        <strain evidence="11">LTLLF</strain>
        <tissue evidence="11">Muscle</tissue>
    </source>
</reference>
<evidence type="ECO:0000256" key="10">
    <source>
        <dbReference type="RuleBase" id="RU610713"/>
    </source>
</evidence>
<dbReference type="AlphaFoldDB" id="A0A8J6G152"/>
<evidence type="ECO:0000313" key="12">
    <source>
        <dbReference type="Proteomes" id="UP000710432"/>
    </source>
</evidence>
<proteinExistence type="inferred from homology"/>
<evidence type="ECO:0000256" key="8">
    <source>
        <dbReference type="PIRSR" id="PIRSR038193-2"/>
    </source>
</evidence>
<evidence type="ECO:0000313" key="11">
    <source>
        <dbReference type="EMBL" id="KAH0502905.1"/>
    </source>
</evidence>
<evidence type="ECO:0000256" key="6">
    <source>
        <dbReference type="PIRNR" id="PIRNR038193"/>
    </source>
</evidence>
<sequence length="498" mass="56123">MFQMIGSPRLKDGEQSVTIFYANKLGYYPWYTSRGVPINGGLPQNTSLQLHLKKAAQDINYYIPGENFSGLAVIDWEYWRPQWARNWDAKDIYRQKSRILISDMKKNISAADVENLAKATFEKSAKAFMEETIKLGFRSRPKGLWGYYLYPDCHNYNFYDANYTGSCPEEEVLRNDELSWLWNSSTSLYPAISIKKSLKDSERNLHFSQFRVYESMRISTMTSHDYALPVFTYTRLAYRDEPLLFLSRQDLISTIGESAALGAAGFVIWGDMNLTASVENCTKVNRFVNSDFGKYIINVTRAVEADLVNTIGEIVALGPAGIIIWDAMTLAQRAPGCPILHNYMKRTLNPYIINTTLAAKMCSQALCKEKGVCTKKNESSDVYLHLNPSHFNIELTRSGKYLIHGSPGVGDLKYFDEHFQCSCFTNTNCMARSDIESVESVSVCTGDNVCIKAPVEPNLSPCLLPGKGILLLTVLTHVLHHLLEESLAFRGKMLVGAP</sequence>
<dbReference type="EMBL" id="JAATJU010025695">
    <property type="protein sequence ID" value="KAH0502905.1"/>
    <property type="molecule type" value="Genomic_DNA"/>
</dbReference>
<evidence type="ECO:0000256" key="9">
    <source>
        <dbReference type="PIRSR" id="PIRSR038193-3"/>
    </source>
</evidence>
<dbReference type="PIRSF" id="PIRSF038193">
    <property type="entry name" value="Hyaluronidase"/>
    <property type="match status" value="1"/>
</dbReference>
<dbReference type="PANTHER" id="PTHR11769">
    <property type="entry name" value="HYALURONIDASE"/>
    <property type="match status" value="1"/>
</dbReference>
<name>A0A8J6G152_MICOH</name>
<dbReference type="Proteomes" id="UP000710432">
    <property type="component" value="Unassembled WGS sequence"/>
</dbReference>
<comment type="catalytic activity">
    <reaction evidence="1 10">
        <text>Random hydrolysis of (1-&gt;4)-linkages between N-acetyl-beta-D-glucosamine and D-glucuronate residues in hyaluronate.</text>
        <dbReference type="EC" id="3.2.1.35"/>
    </reaction>
</comment>
<keyword evidence="5 10" id="KW-0326">Glycosidase</keyword>
<feature type="disulfide bond" evidence="9">
    <location>
        <begin position="153"/>
        <end position="167"/>
    </location>
</feature>
<dbReference type="PRINTS" id="PR00846">
    <property type="entry name" value="GLHYDRLASE56"/>
</dbReference>
<evidence type="ECO:0000256" key="2">
    <source>
        <dbReference type="ARBA" id="ARBA00008871"/>
    </source>
</evidence>
<feature type="disulfide bond" evidence="9">
    <location>
        <begin position="423"/>
        <end position="429"/>
    </location>
</feature>
<evidence type="ECO:0000256" key="5">
    <source>
        <dbReference type="ARBA" id="ARBA00023295"/>
    </source>
</evidence>
<dbReference type="Pfam" id="PF01630">
    <property type="entry name" value="Glyco_hydro_56"/>
    <property type="match status" value="2"/>
</dbReference>
<organism evidence="11 12">
    <name type="scientific">Microtus ochrogaster</name>
    <name type="common">Prairie vole</name>
    <dbReference type="NCBI Taxonomy" id="79684"/>
    <lineage>
        <taxon>Eukaryota</taxon>
        <taxon>Metazoa</taxon>
        <taxon>Chordata</taxon>
        <taxon>Craniata</taxon>
        <taxon>Vertebrata</taxon>
        <taxon>Euteleostomi</taxon>
        <taxon>Mammalia</taxon>
        <taxon>Eutheria</taxon>
        <taxon>Euarchontoglires</taxon>
        <taxon>Glires</taxon>
        <taxon>Rodentia</taxon>
        <taxon>Myomorpha</taxon>
        <taxon>Muroidea</taxon>
        <taxon>Cricetidae</taxon>
        <taxon>Arvicolinae</taxon>
        <taxon>Microtus</taxon>
    </lineage>
</organism>
<dbReference type="Gene3D" id="3.20.20.70">
    <property type="entry name" value="Aldolase class I"/>
    <property type="match status" value="2"/>
</dbReference>
<feature type="disulfide bond" evidence="9">
    <location>
        <begin position="362"/>
        <end position="373"/>
    </location>
</feature>
<dbReference type="PANTHER" id="PTHR11769:SF7">
    <property type="entry name" value="HYALURONIDASE-4"/>
    <property type="match status" value="1"/>
</dbReference>
<keyword evidence="4 9" id="KW-1015">Disulfide bond</keyword>
<comment type="similarity">
    <text evidence="2 6 10">Belongs to the glycosyl hydrolase 56 family.</text>
</comment>
<keyword evidence="3 10" id="KW-0378">Hydrolase</keyword>
<feature type="disulfide bond" evidence="9">
    <location>
        <begin position="367"/>
        <end position="421"/>
    </location>
</feature>
<evidence type="ECO:0000256" key="3">
    <source>
        <dbReference type="ARBA" id="ARBA00022801"/>
    </source>
</evidence>
<dbReference type="EC" id="3.2.1.35" evidence="10"/>